<comment type="catalytic activity">
    <reaction evidence="7">
        <text>a 5'-end (5'-triphosphoguanosine)-ribonucleoside in mRNA + S-adenosyl-L-methionine = a 5'-end (N(7)-methyl 5'-triphosphoguanosine)-ribonucleoside in mRNA + S-adenosyl-L-homocysteine</text>
        <dbReference type="Rhea" id="RHEA:67008"/>
        <dbReference type="Rhea" id="RHEA-COMP:17166"/>
        <dbReference type="Rhea" id="RHEA-COMP:17167"/>
        <dbReference type="ChEBI" id="CHEBI:57856"/>
        <dbReference type="ChEBI" id="CHEBI:59789"/>
        <dbReference type="ChEBI" id="CHEBI:156461"/>
        <dbReference type="ChEBI" id="CHEBI:167617"/>
        <dbReference type="EC" id="2.1.1.56"/>
    </reaction>
</comment>
<evidence type="ECO:0000313" key="9">
    <source>
        <dbReference type="EMBL" id="KAJ8903406.1"/>
    </source>
</evidence>
<dbReference type="InterPro" id="IPR039753">
    <property type="entry name" value="RG7MT1"/>
</dbReference>
<keyword evidence="10" id="KW-1185">Reference proteome</keyword>
<keyword evidence="5" id="KW-0694">RNA-binding</keyword>
<evidence type="ECO:0000313" key="10">
    <source>
        <dbReference type="Proteomes" id="UP001157974"/>
    </source>
</evidence>
<evidence type="ECO:0000259" key="8">
    <source>
        <dbReference type="PROSITE" id="PS51562"/>
    </source>
</evidence>
<dbReference type="Pfam" id="PF03291">
    <property type="entry name" value="mRNA_G-N7_MeTrfase"/>
    <property type="match status" value="1"/>
</dbReference>
<keyword evidence="2" id="KW-0489">Methyltransferase</keyword>
<sequence>MVASNFCPSLMLSHIHGNALALNWSKAVEQWTVRLLVKHLVRDGESVLVVSLDGEVDESDIRPLFLGIEKAKVQIVTWRSDGPPYVADPFDVGSFSAVCTFSNLQEIFESIHRVDAFLDFASSALRVGGYLFGTTTDSSALWTLAQKEIEIRGNQKRRGHSGVFKDDIRVRKGLFEMYLPSGENFKTVGTECVIRYKNDGAAFLVDKTEYLVHFPTLVEMAKRSDLQMLQIDNFREFYEDHRKVSQDLLNSVLSDFQAEKSAPSAHAYEVISLLTTFTFLKNQPC</sequence>
<dbReference type="InterPro" id="IPR004971">
    <property type="entry name" value="mRNA_G-N7_MeTrfase_dom"/>
</dbReference>
<dbReference type="PANTHER" id="PTHR12189">
    <property type="entry name" value="MRNA GUANINE-7- METHYLTRANSFERASE"/>
    <property type="match status" value="1"/>
</dbReference>
<dbReference type="InterPro" id="IPR029063">
    <property type="entry name" value="SAM-dependent_MTases_sf"/>
</dbReference>
<feature type="domain" description="MRNA cap 0 methyltransferase" evidence="8">
    <location>
        <begin position="1"/>
        <end position="282"/>
    </location>
</feature>
<protein>
    <recommendedName>
        <fullName evidence="1">mRNA (guanine-N(7))-methyltransferase</fullName>
        <ecNumber evidence="1">2.1.1.56</ecNumber>
    </recommendedName>
</protein>
<organism evidence="9 10">
    <name type="scientific">Rhodosorus marinus</name>
    <dbReference type="NCBI Taxonomy" id="101924"/>
    <lineage>
        <taxon>Eukaryota</taxon>
        <taxon>Rhodophyta</taxon>
        <taxon>Stylonematophyceae</taxon>
        <taxon>Stylonematales</taxon>
        <taxon>Stylonemataceae</taxon>
        <taxon>Rhodosorus</taxon>
    </lineage>
</organism>
<dbReference type="PROSITE" id="PS51562">
    <property type="entry name" value="RNA_CAP0_MT"/>
    <property type="match status" value="1"/>
</dbReference>
<dbReference type="SUPFAM" id="SSF53335">
    <property type="entry name" value="S-adenosyl-L-methionine-dependent methyltransferases"/>
    <property type="match status" value="1"/>
</dbReference>
<dbReference type="Proteomes" id="UP001157974">
    <property type="component" value="Unassembled WGS sequence"/>
</dbReference>
<keyword evidence="6" id="KW-0506">mRNA capping</keyword>
<dbReference type="GO" id="GO:0005634">
    <property type="term" value="C:nucleus"/>
    <property type="evidence" value="ECO:0007669"/>
    <property type="project" value="TreeGrafter"/>
</dbReference>
<name>A0AAV8UPI9_9RHOD</name>
<dbReference type="GO" id="GO:0004482">
    <property type="term" value="F:mRNA 5'-cap (guanine-N7-)-methyltransferase activity"/>
    <property type="evidence" value="ECO:0007669"/>
    <property type="project" value="UniProtKB-EC"/>
</dbReference>
<dbReference type="GO" id="GO:0003723">
    <property type="term" value="F:RNA binding"/>
    <property type="evidence" value="ECO:0007669"/>
    <property type="project" value="UniProtKB-KW"/>
</dbReference>
<dbReference type="EMBL" id="JAMWBK010000007">
    <property type="protein sequence ID" value="KAJ8903406.1"/>
    <property type="molecule type" value="Genomic_DNA"/>
</dbReference>
<gene>
    <name evidence="9" type="ORF">NDN08_004514</name>
</gene>
<keyword evidence="6" id="KW-0507">mRNA processing</keyword>
<keyword evidence="3" id="KW-0808">Transferase</keyword>
<proteinExistence type="predicted"/>
<accession>A0AAV8UPI9</accession>
<reference evidence="9 10" key="1">
    <citation type="journal article" date="2023" name="Nat. Commun.">
        <title>Origin of minicircular mitochondrial genomes in red algae.</title>
        <authorList>
            <person name="Lee Y."/>
            <person name="Cho C.H."/>
            <person name="Lee Y.M."/>
            <person name="Park S.I."/>
            <person name="Yang J.H."/>
            <person name="West J.A."/>
            <person name="Bhattacharya D."/>
            <person name="Yoon H.S."/>
        </authorList>
    </citation>
    <scope>NUCLEOTIDE SEQUENCE [LARGE SCALE GENOMIC DNA]</scope>
    <source>
        <strain evidence="9 10">CCMP1338</strain>
        <tissue evidence="9">Whole cell</tissue>
    </source>
</reference>
<dbReference type="Gene3D" id="3.40.50.150">
    <property type="entry name" value="Vaccinia Virus protein VP39"/>
    <property type="match status" value="1"/>
</dbReference>
<evidence type="ECO:0000256" key="3">
    <source>
        <dbReference type="ARBA" id="ARBA00022679"/>
    </source>
</evidence>
<evidence type="ECO:0000256" key="1">
    <source>
        <dbReference type="ARBA" id="ARBA00011926"/>
    </source>
</evidence>
<evidence type="ECO:0000256" key="5">
    <source>
        <dbReference type="ARBA" id="ARBA00022884"/>
    </source>
</evidence>
<evidence type="ECO:0000256" key="6">
    <source>
        <dbReference type="ARBA" id="ARBA00023042"/>
    </source>
</evidence>
<evidence type="ECO:0000256" key="2">
    <source>
        <dbReference type="ARBA" id="ARBA00022603"/>
    </source>
</evidence>
<dbReference type="EC" id="2.1.1.56" evidence="1"/>
<comment type="caution">
    <text evidence="9">The sequence shown here is derived from an EMBL/GenBank/DDBJ whole genome shotgun (WGS) entry which is preliminary data.</text>
</comment>
<dbReference type="AlphaFoldDB" id="A0AAV8UPI9"/>
<keyword evidence="4" id="KW-0949">S-adenosyl-L-methionine</keyword>
<evidence type="ECO:0000256" key="7">
    <source>
        <dbReference type="ARBA" id="ARBA00044712"/>
    </source>
</evidence>
<evidence type="ECO:0000256" key="4">
    <source>
        <dbReference type="ARBA" id="ARBA00022691"/>
    </source>
</evidence>
<dbReference type="PANTHER" id="PTHR12189:SF3">
    <property type="entry name" value="MRNA (GUANINE-N(7))-METHYLTRANSFERASE"/>
    <property type="match status" value="1"/>
</dbReference>